<evidence type="ECO:0000256" key="2">
    <source>
        <dbReference type="ARBA" id="ARBA00005346"/>
    </source>
</evidence>
<evidence type="ECO:0000256" key="4">
    <source>
        <dbReference type="ARBA" id="ARBA00022692"/>
    </source>
</evidence>
<dbReference type="AlphaFoldDB" id="A0A9W6K3W2"/>
<evidence type="ECO:0000256" key="5">
    <source>
        <dbReference type="ARBA" id="ARBA00022989"/>
    </source>
</evidence>
<dbReference type="PRINTS" id="PR01437">
    <property type="entry name" value="NUOXDRDTASE4"/>
</dbReference>
<evidence type="ECO:0000256" key="7">
    <source>
        <dbReference type="RuleBase" id="RU000320"/>
    </source>
</evidence>
<dbReference type="InterPro" id="IPR003918">
    <property type="entry name" value="NADH_UbQ_OxRdtase"/>
</dbReference>
<keyword evidence="3" id="KW-1003">Cell membrane</keyword>
<reference evidence="10" key="1">
    <citation type="journal article" date="2014" name="Int. J. Syst. Evol. Microbiol.">
        <title>Complete genome sequence of Corynebacterium casei LMG S-19264T (=DSM 44701T), isolated from a smear-ripened cheese.</title>
        <authorList>
            <consortium name="US DOE Joint Genome Institute (JGI-PGF)"/>
            <person name="Walter F."/>
            <person name="Albersmeier A."/>
            <person name="Kalinowski J."/>
            <person name="Ruckert C."/>
        </authorList>
    </citation>
    <scope>NUCLEOTIDE SEQUENCE</scope>
    <source>
        <strain evidence="10">VKM B-2789</strain>
    </source>
</reference>
<accession>A0A9W6K3W2</accession>
<dbReference type="GO" id="GO:0008137">
    <property type="term" value="F:NADH dehydrogenase (ubiquinone) activity"/>
    <property type="evidence" value="ECO:0007669"/>
    <property type="project" value="InterPro"/>
</dbReference>
<evidence type="ECO:0000256" key="6">
    <source>
        <dbReference type="ARBA" id="ARBA00023136"/>
    </source>
</evidence>
<feature type="transmembrane region" description="Helical" evidence="8">
    <location>
        <begin position="78"/>
        <end position="100"/>
    </location>
</feature>
<feature type="transmembrane region" description="Helical" evidence="8">
    <location>
        <begin position="335"/>
        <end position="356"/>
    </location>
</feature>
<dbReference type="PANTHER" id="PTHR42703">
    <property type="entry name" value="NADH DEHYDROGENASE"/>
    <property type="match status" value="1"/>
</dbReference>
<keyword evidence="4 7" id="KW-0812">Transmembrane</keyword>
<feature type="transmembrane region" description="Helical" evidence="8">
    <location>
        <begin position="377"/>
        <end position="399"/>
    </location>
</feature>
<feature type="transmembrane region" description="Helical" evidence="8">
    <location>
        <begin position="274"/>
        <end position="293"/>
    </location>
</feature>
<dbReference type="EMBL" id="BSFM01000021">
    <property type="protein sequence ID" value="GLK86498.1"/>
    <property type="molecule type" value="Genomic_DNA"/>
</dbReference>
<feature type="transmembrane region" description="Helical" evidence="8">
    <location>
        <begin position="242"/>
        <end position="262"/>
    </location>
</feature>
<feature type="transmembrane region" description="Helical" evidence="8">
    <location>
        <begin position="6"/>
        <end position="25"/>
    </location>
</feature>
<feature type="transmembrane region" description="Helical" evidence="8">
    <location>
        <begin position="411"/>
        <end position="434"/>
    </location>
</feature>
<feature type="transmembrane region" description="Helical" evidence="8">
    <location>
        <begin position="166"/>
        <end position="185"/>
    </location>
</feature>
<protein>
    <submittedName>
        <fullName evidence="10">NADH dehydrogenase</fullName>
    </submittedName>
</protein>
<name>A0A9W6K3W2_9HYPH</name>
<reference evidence="10" key="2">
    <citation type="submission" date="2023-01" db="EMBL/GenBank/DDBJ databases">
        <authorList>
            <person name="Sun Q."/>
            <person name="Evtushenko L."/>
        </authorList>
    </citation>
    <scope>NUCLEOTIDE SEQUENCE</scope>
    <source>
        <strain evidence="10">VKM B-2789</strain>
    </source>
</reference>
<evidence type="ECO:0000313" key="11">
    <source>
        <dbReference type="Proteomes" id="UP001143330"/>
    </source>
</evidence>
<dbReference type="GO" id="GO:0005886">
    <property type="term" value="C:plasma membrane"/>
    <property type="evidence" value="ECO:0007669"/>
    <property type="project" value="UniProtKB-SubCell"/>
</dbReference>
<feature type="transmembrane region" description="Helical" evidence="8">
    <location>
        <begin position="32"/>
        <end position="53"/>
    </location>
</feature>
<feature type="transmembrane region" description="Helical" evidence="8">
    <location>
        <begin position="136"/>
        <end position="154"/>
    </location>
</feature>
<evidence type="ECO:0000259" key="9">
    <source>
        <dbReference type="Pfam" id="PF00361"/>
    </source>
</evidence>
<dbReference type="Proteomes" id="UP001143330">
    <property type="component" value="Unassembled WGS sequence"/>
</dbReference>
<comment type="subcellular location">
    <subcellularLocation>
        <location evidence="1">Cell membrane</location>
        <topology evidence="1">Multi-pass membrane protein</topology>
    </subcellularLocation>
    <subcellularLocation>
        <location evidence="7">Membrane</location>
        <topology evidence="7">Multi-pass membrane protein</topology>
    </subcellularLocation>
</comment>
<keyword evidence="6 8" id="KW-0472">Membrane</keyword>
<gene>
    <name evidence="10" type="ORF">GCM10017653_45680</name>
</gene>
<comment type="similarity">
    <text evidence="2">Belongs to the CPA3 antiporters (TC 2.A.63) subunit D family.</text>
</comment>
<evidence type="ECO:0000256" key="8">
    <source>
        <dbReference type="SAM" id="Phobius"/>
    </source>
</evidence>
<proteinExistence type="inferred from homology"/>
<dbReference type="PANTHER" id="PTHR42703:SF1">
    <property type="entry name" value="NA(+)_H(+) ANTIPORTER SUBUNIT D1"/>
    <property type="match status" value="1"/>
</dbReference>
<keyword evidence="5 8" id="KW-1133">Transmembrane helix</keyword>
<evidence type="ECO:0000256" key="1">
    <source>
        <dbReference type="ARBA" id="ARBA00004651"/>
    </source>
</evidence>
<sequence length="490" mass="51049">MTVSLLPVWAVLAPVIGLCALLLLEGRLRPEWVAAPFIAIGLYLSISIAYEVISHEASLVYALGGWLPPLGLTLRADGVGAVLLALTALVMVGVSICAWAPADGAGGRGRSGFWALLLALWSALNLAFIAQDLFNFFVALEMLSFSAVALVALDGSRDALTAALRYLLFALAGSVLYLLGVGMIYGRYAVLDLAGLREIAQADPVTLAALALMTVGLMAKAALFPLHLWLPPAHASAPAPASAVLSALVVKAPFLIILRLWVDLLPLSAATAPPQILAGLGSVAILLFSILALRQQRLKLMIAYSTLAQIGYLFLMFPLMPGPAPWLDIGWTGGILQLVSHGIAKAAMFLAAGLIYEALGHDRVSELAGLARRQPMTLVAFAIAGLSLMGLPPSGGFIAKLLLLTAAVEAGAWWIAIVVLAGGILAAFYVFRALGSALAEGTPAVAPVALYRQGAVLALALCALALGFVPLRPFALLAIGRPLEAMEALP</sequence>
<feature type="transmembrane region" description="Helical" evidence="8">
    <location>
        <begin position="112"/>
        <end position="130"/>
    </location>
</feature>
<dbReference type="RefSeq" id="WP_213363557.1">
    <property type="nucleotide sequence ID" value="NZ_BSFM01000021.1"/>
</dbReference>
<dbReference type="GO" id="GO:0042773">
    <property type="term" value="P:ATP synthesis coupled electron transport"/>
    <property type="evidence" value="ECO:0007669"/>
    <property type="project" value="InterPro"/>
</dbReference>
<feature type="transmembrane region" description="Helical" evidence="8">
    <location>
        <begin position="205"/>
        <end position="230"/>
    </location>
</feature>
<organism evidence="10 11">
    <name type="scientific">Ancylobacter defluvii</name>
    <dbReference type="NCBI Taxonomy" id="1282440"/>
    <lineage>
        <taxon>Bacteria</taxon>
        <taxon>Pseudomonadati</taxon>
        <taxon>Pseudomonadota</taxon>
        <taxon>Alphaproteobacteria</taxon>
        <taxon>Hyphomicrobiales</taxon>
        <taxon>Xanthobacteraceae</taxon>
        <taxon>Ancylobacter</taxon>
    </lineage>
</organism>
<evidence type="ECO:0000256" key="3">
    <source>
        <dbReference type="ARBA" id="ARBA00022475"/>
    </source>
</evidence>
<feature type="transmembrane region" description="Helical" evidence="8">
    <location>
        <begin position="455"/>
        <end position="480"/>
    </location>
</feature>
<feature type="transmembrane region" description="Helical" evidence="8">
    <location>
        <begin position="300"/>
        <end position="320"/>
    </location>
</feature>
<keyword evidence="11" id="KW-1185">Reference proteome</keyword>
<dbReference type="InterPro" id="IPR001750">
    <property type="entry name" value="ND/Mrp_TM"/>
</dbReference>
<dbReference type="Pfam" id="PF00361">
    <property type="entry name" value="Proton_antipo_M"/>
    <property type="match status" value="1"/>
</dbReference>
<comment type="caution">
    <text evidence="10">The sequence shown here is derived from an EMBL/GenBank/DDBJ whole genome shotgun (WGS) entry which is preliminary data.</text>
</comment>
<feature type="domain" description="NADH:quinone oxidoreductase/Mrp antiporter transmembrane" evidence="9">
    <location>
        <begin position="130"/>
        <end position="421"/>
    </location>
</feature>
<dbReference type="InterPro" id="IPR050586">
    <property type="entry name" value="CPA3_Na-H_Antiporter_D"/>
</dbReference>
<evidence type="ECO:0000313" key="10">
    <source>
        <dbReference type="EMBL" id="GLK86498.1"/>
    </source>
</evidence>